<accession>A0A336JMD1</accession>
<protein>
    <submittedName>
        <fullName evidence="4">Hydrophobe/amphiphile efflux-1 (HAE1) family protein</fullName>
    </submittedName>
</protein>
<dbReference type="RefSeq" id="WP_114356777.1">
    <property type="nucleotide sequence ID" value="NZ_QRDT01000003.1"/>
</dbReference>
<keyword evidence="6" id="KW-1185">Reference proteome</keyword>
<feature type="transmembrane region" description="Helical" evidence="2">
    <location>
        <begin position="898"/>
        <end position="922"/>
    </location>
</feature>
<dbReference type="Gene3D" id="3.30.70.1440">
    <property type="entry name" value="Multidrug efflux transporter AcrB pore domain"/>
    <property type="match status" value="1"/>
</dbReference>
<dbReference type="PRINTS" id="PR00702">
    <property type="entry name" value="ACRIFLAVINRP"/>
</dbReference>
<reference evidence="4 5" key="1">
    <citation type="submission" date="2017-08" db="EMBL/GenBank/DDBJ databases">
        <authorList>
            <person name="de Groot N.N."/>
        </authorList>
    </citation>
    <scope>NUCLEOTIDE SEQUENCE [LARGE SCALE GENOMIC DNA]</scope>
    <source>
        <strain evidence="4 5">JA575</strain>
    </source>
</reference>
<feature type="transmembrane region" description="Helical" evidence="2">
    <location>
        <begin position="333"/>
        <end position="353"/>
    </location>
</feature>
<evidence type="ECO:0000256" key="2">
    <source>
        <dbReference type="SAM" id="Phobius"/>
    </source>
</evidence>
<dbReference type="Pfam" id="PF00873">
    <property type="entry name" value="ACR_tran"/>
    <property type="match status" value="1"/>
</dbReference>
<evidence type="ECO:0000313" key="3">
    <source>
        <dbReference type="EMBL" id="RED38836.1"/>
    </source>
</evidence>
<dbReference type="Proteomes" id="UP000252631">
    <property type="component" value="Unassembled WGS sequence"/>
</dbReference>
<feature type="transmembrane region" description="Helical" evidence="2">
    <location>
        <begin position="471"/>
        <end position="490"/>
    </location>
</feature>
<dbReference type="SUPFAM" id="SSF82714">
    <property type="entry name" value="Multidrug efflux transporter AcrB TolC docking domain, DN and DC subdomains"/>
    <property type="match status" value="2"/>
</dbReference>
<evidence type="ECO:0000313" key="4">
    <source>
        <dbReference type="EMBL" id="SSW89656.1"/>
    </source>
</evidence>
<dbReference type="InterPro" id="IPR001036">
    <property type="entry name" value="Acrflvin-R"/>
</dbReference>
<dbReference type="Gene3D" id="1.20.1640.10">
    <property type="entry name" value="Multidrug efflux transporter AcrB transmembrane domain"/>
    <property type="match status" value="2"/>
</dbReference>
<sequence>MGLNVSSWSIRHPLPSILFSIILLALGWISFTKLAVTRLPSADIPVISVAVSQFGAAPAELEAQVTKTIEDGVSGVEGVRHIASSITDGLSVTTIQFALETNTDRALNDVKDAVTRVRANLPQNINEPLIQRVDVIGLPIVTYAAISPGKTPEQLSWFVDDVVKRALQGVRGVAQVERIGGVEREILVSLDPDRLRAAGLTALDVSRRLRGTNVDLAGGRAEIGNNDQAIRTLAGARTLNDLAGTMISLNSGGEVRLDDLGTVTDTIAARHTFARFNGEPVVALGIKRSKGASDVVVAEAVQKRIDALAAQYPDVELKLIDTSVDYTKGNYEAAISTLFEGAILAVIVVFLFLRDLRATVIAAISLPLSIFPAFWAMDMLGFSLNLVSFLAITLSTGILVDDAIVEIENIVRHMRMGKSPYQAAIEAADEIGLAVIAISLTIIAIFAPASFMSGIAGQFFKQFGITVSVQVFFSLLAARFVTPVLAAYFLKDHPHVEKPPGRVLRGYTRIVTWSVQHYYITVLIGLGIFAASIWSIVLLPQGFLPAQDTARSVLAMQLPPGTQIGTTEKTTEAIVKLLRERPEVRSVFVDGGRVPPGIQEVRRASLIINYTPKSDRSITQRELEHDISKQLDLVPDIRYWFLDENGLRAISLVVTGDDSTVVNNVAQELASQMKRIPLISNVVSETALDRPELRIRPRADLAARLGVSTESLSETIRVATIGDVGPALAKFDAGDRLVPIRVQLEDSARGELATLEQLQVPIYGGRGAVPLSVVADVRFDQGPTSINRYDRLRQATVAADLVGNAALGDATKQINELPVMKSLPKGVKISPSGDAENLAELSDGFATAISGGLMMVYAVLVLLFGTFLQPITILFSLPLSIGGAIGALLLTGKQLTTPVWIGILMLMGIVTKNAIMLIEFAMEAMREGKSRDAAIIDAGQKRARPIVMTTIAMVAGMTPSALAFGAGGEFRSPMALAVIGGLIFSTVLSLIFVPAVFMMMDDVGRGFWAVGKRLLSGSGREAAEAAPAAATPSAPTEPPPSAKKPSFWRG</sequence>
<feature type="transmembrane region" description="Helical" evidence="2">
    <location>
        <begin position="845"/>
        <end position="864"/>
    </location>
</feature>
<feature type="region of interest" description="Disordered" evidence="1">
    <location>
        <begin position="1021"/>
        <end position="1050"/>
    </location>
</feature>
<keyword evidence="2" id="KW-0812">Transmembrane</keyword>
<keyword evidence="2" id="KW-1133">Transmembrane helix</keyword>
<keyword evidence="2" id="KW-0472">Membrane</keyword>
<feature type="transmembrane region" description="Helical" evidence="2">
    <location>
        <begin position="389"/>
        <end position="411"/>
    </location>
</feature>
<feature type="transmembrane region" description="Helical" evidence="2">
    <location>
        <begin position="12"/>
        <end position="31"/>
    </location>
</feature>
<feature type="transmembrane region" description="Helical" evidence="2">
    <location>
        <begin position="871"/>
        <end position="892"/>
    </location>
</feature>
<feature type="transmembrane region" description="Helical" evidence="2">
    <location>
        <begin position="943"/>
        <end position="962"/>
    </location>
</feature>
<dbReference type="GO" id="GO:0042910">
    <property type="term" value="F:xenobiotic transmembrane transporter activity"/>
    <property type="evidence" value="ECO:0007669"/>
    <property type="project" value="TreeGrafter"/>
</dbReference>
<dbReference type="Gene3D" id="3.30.70.1320">
    <property type="entry name" value="Multidrug efflux transporter AcrB pore domain like"/>
    <property type="match status" value="1"/>
</dbReference>
<gene>
    <name evidence="3" type="ORF">BJ125_103198</name>
    <name evidence="4" type="ORF">SAMN05892882_103198</name>
</gene>
<feature type="compositionally biased region" description="Low complexity" evidence="1">
    <location>
        <begin position="1024"/>
        <end position="1034"/>
    </location>
</feature>
<feature type="transmembrane region" description="Helical" evidence="2">
    <location>
        <begin position="974"/>
        <end position="997"/>
    </location>
</feature>
<dbReference type="AlphaFoldDB" id="A0A336JMD1"/>
<dbReference type="GO" id="GO:0005886">
    <property type="term" value="C:plasma membrane"/>
    <property type="evidence" value="ECO:0007669"/>
    <property type="project" value="TreeGrafter"/>
</dbReference>
<feature type="transmembrane region" description="Helical" evidence="2">
    <location>
        <begin position="431"/>
        <end position="451"/>
    </location>
</feature>
<dbReference type="SUPFAM" id="SSF82693">
    <property type="entry name" value="Multidrug efflux transporter AcrB pore domain, PN1, PN2, PC1 and PC2 subdomains"/>
    <property type="match status" value="3"/>
</dbReference>
<feature type="transmembrane region" description="Helical" evidence="2">
    <location>
        <begin position="518"/>
        <end position="539"/>
    </location>
</feature>
<evidence type="ECO:0000313" key="6">
    <source>
        <dbReference type="Proteomes" id="UP000256343"/>
    </source>
</evidence>
<organism evidence="4 5">
    <name type="scientific">Rhodopseudomonas pentothenatexigens</name>
    <dbReference type="NCBI Taxonomy" id="999699"/>
    <lineage>
        <taxon>Bacteria</taxon>
        <taxon>Pseudomonadati</taxon>
        <taxon>Pseudomonadota</taxon>
        <taxon>Alphaproteobacteria</taxon>
        <taxon>Hyphomicrobiales</taxon>
        <taxon>Nitrobacteraceae</taxon>
        <taxon>Rhodopseudomonas</taxon>
    </lineage>
</organism>
<evidence type="ECO:0000313" key="5">
    <source>
        <dbReference type="Proteomes" id="UP000252631"/>
    </source>
</evidence>
<dbReference type="SUPFAM" id="SSF82866">
    <property type="entry name" value="Multidrug efflux transporter AcrB transmembrane domain"/>
    <property type="match status" value="2"/>
</dbReference>
<dbReference type="InterPro" id="IPR027463">
    <property type="entry name" value="AcrB_DN_DC_subdom"/>
</dbReference>
<name>A0A336JMD1_9BRAD</name>
<dbReference type="PANTHER" id="PTHR32063">
    <property type="match status" value="1"/>
</dbReference>
<dbReference type="OrthoDB" id="9806532at2"/>
<dbReference type="Proteomes" id="UP000256343">
    <property type="component" value="Unassembled WGS sequence"/>
</dbReference>
<dbReference type="PANTHER" id="PTHR32063:SF77">
    <property type="entry name" value="ACR FAMILY TRANSPORT PROTEIN"/>
    <property type="match status" value="1"/>
</dbReference>
<dbReference type="Gene3D" id="3.30.70.1430">
    <property type="entry name" value="Multidrug efflux transporter AcrB pore domain"/>
    <property type="match status" value="2"/>
</dbReference>
<dbReference type="EMBL" id="UFQQ01000003">
    <property type="protein sequence ID" value="SSW89656.1"/>
    <property type="molecule type" value="Genomic_DNA"/>
</dbReference>
<reference evidence="3 6" key="2">
    <citation type="submission" date="2018-07" db="EMBL/GenBank/DDBJ databases">
        <title>Genomic Encyclopedia of Archaeal and Bacterial Type Strains, Phase II (KMG-II): from individual species to whole genera.</title>
        <authorList>
            <person name="Goeker M."/>
        </authorList>
    </citation>
    <scope>NUCLEOTIDE SEQUENCE [LARGE SCALE GENOMIC DNA]</scope>
    <source>
        <strain evidence="3 6">JA575</strain>
    </source>
</reference>
<feature type="transmembrane region" description="Helical" evidence="2">
    <location>
        <begin position="360"/>
        <end position="377"/>
    </location>
</feature>
<evidence type="ECO:0000256" key="1">
    <source>
        <dbReference type="SAM" id="MobiDB-lite"/>
    </source>
</evidence>
<dbReference type="Gene3D" id="3.30.2090.10">
    <property type="entry name" value="Multidrug efflux transporter AcrB TolC docking domain, DN and DC subdomains"/>
    <property type="match status" value="2"/>
</dbReference>
<dbReference type="EMBL" id="QRDT01000003">
    <property type="protein sequence ID" value="RED38836.1"/>
    <property type="molecule type" value="Genomic_DNA"/>
</dbReference>
<proteinExistence type="predicted"/>